<dbReference type="AlphaFoldDB" id="A0A8T0T647"/>
<dbReference type="EMBL" id="CM029044">
    <property type="protein sequence ID" value="KAG2605127.1"/>
    <property type="molecule type" value="Genomic_DNA"/>
</dbReference>
<evidence type="ECO:0000313" key="1">
    <source>
        <dbReference type="EMBL" id="KAG2605128.1"/>
    </source>
</evidence>
<gene>
    <name evidence="1" type="ORF">PVAP13_4NG113700</name>
</gene>
<organism evidence="1 2">
    <name type="scientific">Panicum virgatum</name>
    <name type="common">Blackwell switchgrass</name>
    <dbReference type="NCBI Taxonomy" id="38727"/>
    <lineage>
        <taxon>Eukaryota</taxon>
        <taxon>Viridiplantae</taxon>
        <taxon>Streptophyta</taxon>
        <taxon>Embryophyta</taxon>
        <taxon>Tracheophyta</taxon>
        <taxon>Spermatophyta</taxon>
        <taxon>Magnoliopsida</taxon>
        <taxon>Liliopsida</taxon>
        <taxon>Poales</taxon>
        <taxon>Poaceae</taxon>
        <taxon>PACMAD clade</taxon>
        <taxon>Panicoideae</taxon>
        <taxon>Panicodae</taxon>
        <taxon>Paniceae</taxon>
        <taxon>Panicinae</taxon>
        <taxon>Panicum</taxon>
        <taxon>Panicum sect. Hiantes</taxon>
    </lineage>
</organism>
<sequence>MRRRRATAGASRPKAGRWSAGEASAGAAAAELHCRCRWHSHFAAAGLRCGRRSWVPARSPAGPYGCSRLRGPSTLCSRRLCAWRHRCFLFHWGGAVELTWRLRLGQKGHAAELSGGVGGGVRMEGTTALLVVAADAFCCRSMWCRGGQGTAVWQRCSSGAALTTLLCNGNTPSSSPTTLLQACSVVGNQGRKGLGNYNKQGLLMCNSTN</sequence>
<proteinExistence type="predicted"/>
<dbReference type="Proteomes" id="UP000823388">
    <property type="component" value="Chromosome 4N"/>
</dbReference>
<name>A0A8T0T647_PANVG</name>
<reference evidence="1" key="1">
    <citation type="submission" date="2020-05" db="EMBL/GenBank/DDBJ databases">
        <title>WGS assembly of Panicum virgatum.</title>
        <authorList>
            <person name="Lovell J.T."/>
            <person name="Jenkins J."/>
            <person name="Shu S."/>
            <person name="Juenger T.E."/>
            <person name="Schmutz J."/>
        </authorList>
    </citation>
    <scope>NUCLEOTIDE SEQUENCE</scope>
    <source>
        <strain evidence="1">AP13</strain>
    </source>
</reference>
<keyword evidence="2" id="KW-1185">Reference proteome</keyword>
<accession>A0A8T0T647</accession>
<protein>
    <submittedName>
        <fullName evidence="1">Uncharacterized protein</fullName>
    </submittedName>
</protein>
<dbReference type="EMBL" id="CM029044">
    <property type="protein sequence ID" value="KAG2605128.1"/>
    <property type="molecule type" value="Genomic_DNA"/>
</dbReference>
<evidence type="ECO:0000313" key="2">
    <source>
        <dbReference type="Proteomes" id="UP000823388"/>
    </source>
</evidence>
<comment type="caution">
    <text evidence="1">The sequence shown here is derived from an EMBL/GenBank/DDBJ whole genome shotgun (WGS) entry which is preliminary data.</text>
</comment>